<keyword evidence="2" id="KW-0472">Membrane</keyword>
<protein>
    <submittedName>
        <fullName evidence="4">Uncharacterized protein</fullName>
    </submittedName>
</protein>
<feature type="transmembrane region" description="Helical" evidence="2">
    <location>
        <begin position="477"/>
        <end position="500"/>
    </location>
</feature>
<proteinExistence type="predicted"/>
<evidence type="ECO:0000256" key="3">
    <source>
        <dbReference type="SAM" id="SignalP"/>
    </source>
</evidence>
<feature type="region of interest" description="Disordered" evidence="1">
    <location>
        <begin position="355"/>
        <end position="384"/>
    </location>
</feature>
<name>A0AAE0NU82_9PEZI</name>
<reference evidence="4" key="1">
    <citation type="journal article" date="2023" name="Mol. Phylogenet. Evol.">
        <title>Genome-scale phylogeny and comparative genomics of the fungal order Sordariales.</title>
        <authorList>
            <person name="Hensen N."/>
            <person name="Bonometti L."/>
            <person name="Westerberg I."/>
            <person name="Brannstrom I.O."/>
            <person name="Guillou S."/>
            <person name="Cros-Aarteil S."/>
            <person name="Calhoun S."/>
            <person name="Haridas S."/>
            <person name="Kuo A."/>
            <person name="Mondo S."/>
            <person name="Pangilinan J."/>
            <person name="Riley R."/>
            <person name="LaButti K."/>
            <person name="Andreopoulos B."/>
            <person name="Lipzen A."/>
            <person name="Chen C."/>
            <person name="Yan M."/>
            <person name="Daum C."/>
            <person name="Ng V."/>
            <person name="Clum A."/>
            <person name="Steindorff A."/>
            <person name="Ohm R.A."/>
            <person name="Martin F."/>
            <person name="Silar P."/>
            <person name="Natvig D.O."/>
            <person name="Lalanne C."/>
            <person name="Gautier V."/>
            <person name="Ament-Velasquez S.L."/>
            <person name="Kruys A."/>
            <person name="Hutchinson M.I."/>
            <person name="Powell A.J."/>
            <person name="Barry K."/>
            <person name="Miller A.N."/>
            <person name="Grigoriev I.V."/>
            <person name="Debuchy R."/>
            <person name="Gladieux P."/>
            <person name="Hiltunen Thoren M."/>
            <person name="Johannesson H."/>
        </authorList>
    </citation>
    <scope>NUCLEOTIDE SEQUENCE</scope>
    <source>
        <strain evidence="4">CBS 232.78</strain>
    </source>
</reference>
<dbReference type="Proteomes" id="UP001285441">
    <property type="component" value="Unassembled WGS sequence"/>
</dbReference>
<evidence type="ECO:0000256" key="1">
    <source>
        <dbReference type="SAM" id="MobiDB-lite"/>
    </source>
</evidence>
<feature type="transmembrane region" description="Helical" evidence="2">
    <location>
        <begin position="300"/>
        <end position="318"/>
    </location>
</feature>
<feature type="transmembrane region" description="Helical" evidence="2">
    <location>
        <begin position="542"/>
        <end position="561"/>
    </location>
</feature>
<accession>A0AAE0NU82</accession>
<reference evidence="4" key="2">
    <citation type="submission" date="2023-06" db="EMBL/GenBank/DDBJ databases">
        <authorList>
            <consortium name="Lawrence Berkeley National Laboratory"/>
            <person name="Haridas S."/>
            <person name="Hensen N."/>
            <person name="Bonometti L."/>
            <person name="Westerberg I."/>
            <person name="Brannstrom I.O."/>
            <person name="Guillou S."/>
            <person name="Cros-Aarteil S."/>
            <person name="Calhoun S."/>
            <person name="Kuo A."/>
            <person name="Mondo S."/>
            <person name="Pangilinan J."/>
            <person name="Riley R."/>
            <person name="LaButti K."/>
            <person name="Andreopoulos B."/>
            <person name="Lipzen A."/>
            <person name="Chen C."/>
            <person name="Yanf M."/>
            <person name="Daum C."/>
            <person name="Ng V."/>
            <person name="Clum A."/>
            <person name="Steindorff A."/>
            <person name="Ohm R."/>
            <person name="Martin F."/>
            <person name="Silar P."/>
            <person name="Natvig D."/>
            <person name="Lalanne C."/>
            <person name="Gautier V."/>
            <person name="Ament-velasquez S.L."/>
            <person name="Kruys A."/>
            <person name="Hutchinson M.I."/>
            <person name="Powell A.J."/>
            <person name="Barry K."/>
            <person name="Miller A.N."/>
            <person name="Grigoriev I.V."/>
            <person name="Debuchy R."/>
            <person name="Gladieux P."/>
            <person name="Thoren M.H."/>
            <person name="Johannesson H."/>
        </authorList>
    </citation>
    <scope>NUCLEOTIDE SEQUENCE</scope>
    <source>
        <strain evidence="4">CBS 232.78</strain>
    </source>
</reference>
<evidence type="ECO:0000313" key="4">
    <source>
        <dbReference type="EMBL" id="KAK3387836.1"/>
    </source>
</evidence>
<gene>
    <name evidence="4" type="ORF">B0H63DRAFT_431774</name>
</gene>
<sequence length="661" mass="73299">MMMARFRCDFTLMVLVTFHCTWSSAATFKQCKTRVESILRGLPDPFPGPGGNLTKEGLQKYIYTGPVRNLSPSYDRDSYVTLTLEGCREVCDSPIDWYLTEAPTLSLSIASNWILPILALIACLPYDSLHSRTPPSGDGRLFKTAKTLANWLGSPATALTATLFNIHQIRQCKQYIFLAGGSHEQVSNRHIKRNAYYVLSCINQFEPPDSETERAAFVDVLVYGLFRPMTKPAAGRPRELEAALLTRELLEALAFQLRMFRRRGVYPAGINIIVFLGAFAISVGLAFASDLGEWTTAHSLALGLLVSWLPILVTFSILDRNPISAIRNRVLIERWLWNVEAIRLWQQLGPMSMVEQPQDQLPPTNSTSPALPSQSTQPDKLQQAEEHIDWWTPSKQSARNWSSRSSPQSSPLTVPKIFQLGEFIGQGRKMGYHGLASAVLTSIYNHHPQIDTIAPITSIASSTNTKLGAKFHRPAHWWVLALVSLGLVWLEILMALVVSMQTPTVGLSCRSGAYVTYGLLASVAWVVSCVSKSPGYWTRAGCYLVNGLAVAVLSFIVFAQFSGILNNCPCKCGIGGYMGFEDAAFFKDNFGVSTWWGLGAALGGLPPIVCFVAAAILYGRLKELWVASEQSQPSWDLTDWRQEILPVDREETIHANMLWLS</sequence>
<keyword evidence="2" id="KW-0812">Transmembrane</keyword>
<feature type="chain" id="PRO_5041939444" evidence="3">
    <location>
        <begin position="26"/>
        <end position="661"/>
    </location>
</feature>
<comment type="caution">
    <text evidence="4">The sequence shown here is derived from an EMBL/GenBank/DDBJ whole genome shotgun (WGS) entry which is preliminary data.</text>
</comment>
<dbReference type="EMBL" id="JAULSW010000003">
    <property type="protein sequence ID" value="KAK3387836.1"/>
    <property type="molecule type" value="Genomic_DNA"/>
</dbReference>
<evidence type="ECO:0000313" key="5">
    <source>
        <dbReference type="Proteomes" id="UP001285441"/>
    </source>
</evidence>
<keyword evidence="5" id="KW-1185">Reference proteome</keyword>
<keyword evidence="3" id="KW-0732">Signal</keyword>
<feature type="transmembrane region" description="Helical" evidence="2">
    <location>
        <begin position="595"/>
        <end position="618"/>
    </location>
</feature>
<feature type="signal peptide" evidence="3">
    <location>
        <begin position="1"/>
        <end position="25"/>
    </location>
</feature>
<dbReference type="AlphaFoldDB" id="A0AAE0NU82"/>
<feature type="transmembrane region" description="Helical" evidence="2">
    <location>
        <begin position="512"/>
        <end position="530"/>
    </location>
</feature>
<organism evidence="4 5">
    <name type="scientific">Podospora didyma</name>
    <dbReference type="NCBI Taxonomy" id="330526"/>
    <lineage>
        <taxon>Eukaryota</taxon>
        <taxon>Fungi</taxon>
        <taxon>Dikarya</taxon>
        <taxon>Ascomycota</taxon>
        <taxon>Pezizomycotina</taxon>
        <taxon>Sordariomycetes</taxon>
        <taxon>Sordariomycetidae</taxon>
        <taxon>Sordariales</taxon>
        <taxon>Podosporaceae</taxon>
        <taxon>Podospora</taxon>
    </lineage>
</organism>
<feature type="transmembrane region" description="Helical" evidence="2">
    <location>
        <begin position="265"/>
        <end position="288"/>
    </location>
</feature>
<keyword evidence="2" id="KW-1133">Transmembrane helix</keyword>
<feature type="compositionally biased region" description="Polar residues" evidence="1">
    <location>
        <begin position="355"/>
        <end position="380"/>
    </location>
</feature>
<evidence type="ECO:0000256" key="2">
    <source>
        <dbReference type="SAM" id="Phobius"/>
    </source>
</evidence>